<accession>A0A9P8P5C7</accession>
<dbReference type="RefSeq" id="XP_046061332.1">
    <property type="nucleotide sequence ID" value="XM_046205382.1"/>
</dbReference>
<organism evidence="1 2">
    <name type="scientific">Ogataea philodendri</name>
    <dbReference type="NCBI Taxonomy" id="1378263"/>
    <lineage>
        <taxon>Eukaryota</taxon>
        <taxon>Fungi</taxon>
        <taxon>Dikarya</taxon>
        <taxon>Ascomycota</taxon>
        <taxon>Saccharomycotina</taxon>
        <taxon>Pichiomycetes</taxon>
        <taxon>Pichiales</taxon>
        <taxon>Pichiaceae</taxon>
        <taxon>Ogataea</taxon>
    </lineage>
</organism>
<evidence type="ECO:0000313" key="1">
    <source>
        <dbReference type="EMBL" id="KAH3666128.1"/>
    </source>
</evidence>
<dbReference type="GeneID" id="70236282"/>
<protein>
    <submittedName>
        <fullName evidence="1">Uncharacterized protein</fullName>
    </submittedName>
</protein>
<dbReference type="EMBL" id="JAEUBE010000295">
    <property type="protein sequence ID" value="KAH3666128.1"/>
    <property type="molecule type" value="Genomic_DNA"/>
</dbReference>
<comment type="caution">
    <text evidence="1">The sequence shown here is derived from an EMBL/GenBank/DDBJ whole genome shotgun (WGS) entry which is preliminary data.</text>
</comment>
<proteinExistence type="predicted"/>
<dbReference type="AlphaFoldDB" id="A0A9P8P5C7"/>
<reference evidence="1" key="1">
    <citation type="journal article" date="2021" name="Open Biol.">
        <title>Shared evolutionary footprints suggest mitochondrial oxidative damage underlies multiple complex I losses in fungi.</title>
        <authorList>
            <person name="Schikora-Tamarit M.A."/>
            <person name="Marcet-Houben M."/>
            <person name="Nosek J."/>
            <person name="Gabaldon T."/>
        </authorList>
    </citation>
    <scope>NUCLEOTIDE SEQUENCE</scope>
    <source>
        <strain evidence="1">CBS6075</strain>
    </source>
</reference>
<evidence type="ECO:0000313" key="2">
    <source>
        <dbReference type="Proteomes" id="UP000769157"/>
    </source>
</evidence>
<dbReference type="Proteomes" id="UP000769157">
    <property type="component" value="Unassembled WGS sequence"/>
</dbReference>
<keyword evidence="2" id="KW-1185">Reference proteome</keyword>
<sequence length="220" mass="24316">MVLRPLIISQESNGARPDPVALITKNNFLANTSLLVARTPAMTSWWPFIHHGVVKDNHTLWVLLVSVVGDSFQVTDLDEWVGWRLQEHHFGGLSDLGGDQLQVGGVVVTNLDTVDRLDIGQKSISSSVQVISGNNFIAWSQRADNDVQGSHTGVDSVHELGFHDFGKVLLQSGSSWISRPGIVKFAHIVERVWLESGRQVHRSNRCVVAILVGDMDKFCF</sequence>
<reference evidence="1" key="2">
    <citation type="submission" date="2021-01" db="EMBL/GenBank/DDBJ databases">
        <authorList>
            <person name="Schikora-Tamarit M.A."/>
        </authorList>
    </citation>
    <scope>NUCLEOTIDE SEQUENCE</scope>
    <source>
        <strain evidence="1">CBS6075</strain>
    </source>
</reference>
<name>A0A9P8P5C7_9ASCO</name>
<gene>
    <name evidence="1" type="ORF">OGAPHI_004317</name>
</gene>